<sequence>MTSKKKQNGQKSRIKTAPDEEAKRRGGDNRKATPVKTPRGDSSSSSSSKLKRGLRSRKEDQPLSPPSVSSTGTGTSAEAQAEAFGPESDFCQVHSYKTPKRLSKRDQLLSAFSSPSSDAELQEEIFWDPQSPTSYALGNEKRKRVGRKCTVEISEIVNRIPPQDKKEANSDVAHLRMWIGEDAIPCTPGVVKMRGRTKLSETKLKLKNSEEELMQLVKQFNKNMVDAVQQQHIEDHTLISETETLNNDMPEDAQVQEFHAFLEDVPEADISLSLKPIKHSSGIPQLGPNEISSPKSINQEAEAAFNAIFDCSTQKLSGRLSQSVLDASVKNSHENEYVQRENSQNIPKQNKTEEECVSTDTCFKQNSLLSFPRMIHMESPRNEKTLHTPKENITSQVGITELSIQPTKKDELDEWGSKDEDLLKDDSFIMQITQNPELISTSLDLPAVKPSRSLLSSNENNKIKAKTNESSLWIAGETLSTPLNHIQYVPSKAKKGINNVTKPFSNSIDGLDKLKIKGSPLKNKSTFKAVKIPCGRSTQNKVSSTVSQISVNPEVKSVKTDNLLKCNVNLSMSGKGSSLVSEPLNSNSSQSGNCNNMHTVFKQLSSNHSTNKRSFGPGTLAVQTSTGKQNQSETITQYPAPLDDWNDPKFSDEILDKFCELDNLWETNEEDDDDDLLYQACDNIEKMTQTQDVMQGNKTTNEFIQQVPASCNSYPSMGLSVSKPEQSQKPLQVKHVNHCISSQDTSFSKSSSWINNKTIKEIAVKSCKSPIRSASPVGVTERSLAMNKSINFQNSIPSVLRNKVNKAPVKLNRLHSSGDSASEHFLLSSNHGKSVSQNTARPLSTSFSKKASFVPSKFTFTKSKSSQLTAVHSTSSRCTFQTEPDVDMGEDQCQSAIPLYQTVQISQHSSLKRHHSEPSTWSIKEQKNQKCSQEEIERKKQEALARRKMRMQTLPKDTSPT</sequence>
<reference evidence="3" key="1">
    <citation type="submission" date="2025-08" db="UniProtKB">
        <authorList>
            <consortium name="RefSeq"/>
        </authorList>
    </citation>
    <scope>IDENTIFICATION</scope>
</reference>
<dbReference type="GO" id="GO:0043596">
    <property type="term" value="C:nuclear replication fork"/>
    <property type="evidence" value="ECO:0007669"/>
    <property type="project" value="TreeGrafter"/>
</dbReference>
<dbReference type="GO" id="GO:2000001">
    <property type="term" value="P:regulation of DNA damage checkpoint"/>
    <property type="evidence" value="ECO:0007669"/>
    <property type="project" value="TreeGrafter"/>
</dbReference>
<name>A0A6P7XIF7_9AMPH</name>
<dbReference type="RefSeq" id="XP_030052228.1">
    <property type="nucleotide sequence ID" value="XM_030196368.1"/>
</dbReference>
<feature type="region of interest" description="Disordered" evidence="1">
    <location>
        <begin position="1"/>
        <end position="90"/>
    </location>
</feature>
<dbReference type="InterPro" id="IPR029406">
    <property type="entry name" value="ETAA1"/>
</dbReference>
<dbReference type="GeneID" id="115465700"/>
<organism evidence="2 3">
    <name type="scientific">Microcaecilia unicolor</name>
    <dbReference type="NCBI Taxonomy" id="1415580"/>
    <lineage>
        <taxon>Eukaryota</taxon>
        <taxon>Metazoa</taxon>
        <taxon>Chordata</taxon>
        <taxon>Craniata</taxon>
        <taxon>Vertebrata</taxon>
        <taxon>Euteleostomi</taxon>
        <taxon>Amphibia</taxon>
        <taxon>Gymnophiona</taxon>
        <taxon>Siphonopidae</taxon>
        <taxon>Microcaecilia</taxon>
    </lineage>
</organism>
<feature type="compositionally biased region" description="Basic residues" evidence="1">
    <location>
        <begin position="1"/>
        <end position="14"/>
    </location>
</feature>
<feature type="region of interest" description="Disordered" evidence="1">
    <location>
        <begin position="910"/>
        <end position="937"/>
    </location>
</feature>
<feature type="compositionally biased region" description="Low complexity" evidence="1">
    <location>
        <begin position="66"/>
        <end position="76"/>
    </location>
</feature>
<dbReference type="PANTHER" id="PTHR16434">
    <property type="entry name" value="EWING'S TUMOR-ASSOCIATED ANTIGEN 1 ETAA1"/>
    <property type="match status" value="1"/>
</dbReference>
<dbReference type="OrthoDB" id="9378993at2759"/>
<evidence type="ECO:0000256" key="1">
    <source>
        <dbReference type="SAM" id="MobiDB-lite"/>
    </source>
</evidence>
<gene>
    <name evidence="3" type="primary">ETAA1</name>
</gene>
<accession>A0A6P7XIF7</accession>
<dbReference type="AlphaFoldDB" id="A0A6P7XIF7"/>
<dbReference type="PANTHER" id="PTHR16434:SF2">
    <property type="entry name" value="EWING'S TUMOR-ASSOCIATED ANTIGEN 1"/>
    <property type="match status" value="1"/>
</dbReference>
<dbReference type="InParanoid" id="A0A6P7XIF7"/>
<dbReference type="FunCoup" id="A0A6P7XIF7">
    <property type="interactions" value="2278"/>
</dbReference>
<evidence type="ECO:0000313" key="3">
    <source>
        <dbReference type="RefSeq" id="XP_030052228.1"/>
    </source>
</evidence>
<dbReference type="KEGG" id="muo:115465700"/>
<dbReference type="GO" id="GO:0031297">
    <property type="term" value="P:replication fork processing"/>
    <property type="evidence" value="ECO:0007669"/>
    <property type="project" value="TreeGrafter"/>
</dbReference>
<dbReference type="GO" id="GO:0043539">
    <property type="term" value="F:protein serine/threonine kinase activator activity"/>
    <property type="evidence" value="ECO:0007669"/>
    <property type="project" value="TreeGrafter"/>
</dbReference>
<feature type="compositionally biased region" description="Basic and acidic residues" evidence="1">
    <location>
        <begin position="924"/>
        <end position="937"/>
    </location>
</feature>
<dbReference type="Pfam" id="PF15350">
    <property type="entry name" value="ETAA1"/>
    <property type="match status" value="1"/>
</dbReference>
<proteinExistence type="predicted"/>
<dbReference type="GO" id="GO:0006974">
    <property type="term" value="P:DNA damage response"/>
    <property type="evidence" value="ECO:0007669"/>
    <property type="project" value="TreeGrafter"/>
</dbReference>
<dbReference type="CTD" id="54465"/>
<evidence type="ECO:0000313" key="2">
    <source>
        <dbReference type="Proteomes" id="UP000515156"/>
    </source>
</evidence>
<dbReference type="Proteomes" id="UP000515156">
    <property type="component" value="Chromosome 3"/>
</dbReference>
<keyword evidence="2" id="KW-1185">Reference proteome</keyword>
<feature type="compositionally biased region" description="Basic and acidic residues" evidence="1">
    <location>
        <begin position="16"/>
        <end position="31"/>
    </location>
</feature>
<protein>
    <submittedName>
        <fullName evidence="3">Ewing's tumor-associated antigen 1 isoform X1</fullName>
    </submittedName>
</protein>